<comment type="caution">
    <text evidence="1">The sequence shown here is derived from an EMBL/GenBank/DDBJ whole genome shotgun (WGS) entry which is preliminary data.</text>
</comment>
<name>A0A8T0FZR0_ARGBR</name>
<keyword evidence="2" id="KW-1185">Reference proteome</keyword>
<proteinExistence type="predicted"/>
<dbReference type="EMBL" id="JABXBU010000002">
    <property type="protein sequence ID" value="KAF8794373.1"/>
    <property type="molecule type" value="Genomic_DNA"/>
</dbReference>
<dbReference type="AlphaFoldDB" id="A0A8T0FZR0"/>
<sequence>MMLRYFEKINPDKSDASAKLKHPARDLQADFEQNPSRVIKHLLTAIKAQMITAQFFSILGDNHDVRLRAH</sequence>
<reference evidence="1" key="1">
    <citation type="journal article" date="2020" name="bioRxiv">
        <title>Chromosome-level reference genome of the European wasp spider Argiope bruennichi: a resource for studies on range expansion and evolutionary adaptation.</title>
        <authorList>
            <person name="Sheffer M.M."/>
            <person name="Hoppe A."/>
            <person name="Krehenwinkel H."/>
            <person name="Uhl G."/>
            <person name="Kuss A.W."/>
            <person name="Jensen L."/>
            <person name="Jensen C."/>
            <person name="Gillespie R.G."/>
            <person name="Hoff K.J."/>
            <person name="Prost S."/>
        </authorList>
    </citation>
    <scope>NUCLEOTIDE SEQUENCE</scope>
</reference>
<protein>
    <submittedName>
        <fullName evidence="1">Uncharacterized protein</fullName>
    </submittedName>
</protein>
<evidence type="ECO:0000313" key="1">
    <source>
        <dbReference type="EMBL" id="KAF8794373.1"/>
    </source>
</evidence>
<accession>A0A8T0FZR0</accession>
<gene>
    <name evidence="1" type="ORF">HNY73_002361</name>
</gene>
<evidence type="ECO:0000313" key="2">
    <source>
        <dbReference type="Proteomes" id="UP000807504"/>
    </source>
</evidence>
<dbReference type="Proteomes" id="UP000807504">
    <property type="component" value="Unassembled WGS sequence"/>
</dbReference>
<reference evidence="1" key="2">
    <citation type="submission" date="2020-06" db="EMBL/GenBank/DDBJ databases">
        <authorList>
            <person name="Sheffer M."/>
        </authorList>
    </citation>
    <scope>NUCLEOTIDE SEQUENCE</scope>
</reference>
<organism evidence="1 2">
    <name type="scientific">Argiope bruennichi</name>
    <name type="common">Wasp spider</name>
    <name type="synonym">Aranea bruennichi</name>
    <dbReference type="NCBI Taxonomy" id="94029"/>
    <lineage>
        <taxon>Eukaryota</taxon>
        <taxon>Metazoa</taxon>
        <taxon>Ecdysozoa</taxon>
        <taxon>Arthropoda</taxon>
        <taxon>Chelicerata</taxon>
        <taxon>Arachnida</taxon>
        <taxon>Araneae</taxon>
        <taxon>Araneomorphae</taxon>
        <taxon>Entelegynae</taxon>
        <taxon>Araneoidea</taxon>
        <taxon>Araneidae</taxon>
        <taxon>Argiope</taxon>
    </lineage>
</organism>